<feature type="compositionally biased region" description="Basic and acidic residues" evidence="1">
    <location>
        <begin position="170"/>
        <end position="187"/>
    </location>
</feature>
<dbReference type="Proteomes" id="UP000800096">
    <property type="component" value="Unassembled WGS sequence"/>
</dbReference>
<protein>
    <submittedName>
        <fullName evidence="2">Uncharacterized protein</fullName>
    </submittedName>
</protein>
<dbReference type="OrthoDB" id="5366332at2759"/>
<sequence>MKRIDSGFHESFLSKAPHNESQLMVRSNIAPTRCHNTAKSCSDNTPSIAPARMDSHPGSELMSMPFHQRSKTSSSETSTTRSRGRGHGSKLSSRRTSCTIIDPSRSRHYRMQSSHTVPTAKSQDIDDVYALHHRSYSLFQNPSLHTKSRLPSPAISHAEHFGPGSSPRFSVEERTTSSHYDQPKQSEETTTAAEISSTTMHWTSPCTRQREYERIDRANSGIRGLMNKVMPRCVSGPPEKFYEKDQSDAGSVRRYRMDEEEDATDEKELARSRTHDLKKSSAPNTNAKKWSCF</sequence>
<gene>
    <name evidence="2" type="ORF">BDU57DRAFT_218858</name>
</gene>
<dbReference type="AlphaFoldDB" id="A0A6A5QQ50"/>
<feature type="compositionally biased region" description="Polar residues" evidence="1">
    <location>
        <begin position="36"/>
        <end position="47"/>
    </location>
</feature>
<evidence type="ECO:0000313" key="3">
    <source>
        <dbReference type="Proteomes" id="UP000800096"/>
    </source>
</evidence>
<feature type="compositionally biased region" description="Polar residues" evidence="1">
    <location>
        <begin position="90"/>
        <end position="99"/>
    </location>
</feature>
<feature type="compositionally biased region" description="Polar residues" evidence="1">
    <location>
        <begin position="111"/>
        <end position="121"/>
    </location>
</feature>
<feature type="compositionally biased region" description="Low complexity" evidence="1">
    <location>
        <begin position="188"/>
        <end position="199"/>
    </location>
</feature>
<name>A0A6A5QQ50_AMPQU</name>
<proteinExistence type="predicted"/>
<feature type="region of interest" description="Disordered" evidence="1">
    <location>
        <begin position="143"/>
        <end position="208"/>
    </location>
</feature>
<reference evidence="2" key="1">
    <citation type="journal article" date="2020" name="Stud. Mycol.">
        <title>101 Dothideomycetes genomes: a test case for predicting lifestyles and emergence of pathogens.</title>
        <authorList>
            <person name="Haridas S."/>
            <person name="Albert R."/>
            <person name="Binder M."/>
            <person name="Bloem J."/>
            <person name="Labutti K."/>
            <person name="Salamov A."/>
            <person name="Andreopoulos B."/>
            <person name="Baker S."/>
            <person name="Barry K."/>
            <person name="Bills G."/>
            <person name="Bluhm B."/>
            <person name="Cannon C."/>
            <person name="Castanera R."/>
            <person name="Culley D."/>
            <person name="Daum C."/>
            <person name="Ezra D."/>
            <person name="Gonzalez J."/>
            <person name="Henrissat B."/>
            <person name="Kuo A."/>
            <person name="Liang C."/>
            <person name="Lipzen A."/>
            <person name="Lutzoni F."/>
            <person name="Magnuson J."/>
            <person name="Mondo S."/>
            <person name="Nolan M."/>
            <person name="Ohm R."/>
            <person name="Pangilinan J."/>
            <person name="Park H.-J."/>
            <person name="Ramirez L."/>
            <person name="Alfaro M."/>
            <person name="Sun H."/>
            <person name="Tritt A."/>
            <person name="Yoshinaga Y."/>
            <person name="Zwiers L.-H."/>
            <person name="Turgeon B."/>
            <person name="Goodwin S."/>
            <person name="Spatafora J."/>
            <person name="Crous P."/>
            <person name="Grigoriev I."/>
        </authorList>
    </citation>
    <scope>NUCLEOTIDE SEQUENCE</scope>
    <source>
        <strain evidence="2">HMLAC05119</strain>
    </source>
</reference>
<feature type="region of interest" description="Disordered" evidence="1">
    <location>
        <begin position="36"/>
        <end position="121"/>
    </location>
</feature>
<dbReference type="EMBL" id="ML979135">
    <property type="protein sequence ID" value="KAF1916147.1"/>
    <property type="molecule type" value="Genomic_DNA"/>
</dbReference>
<feature type="region of interest" description="Disordered" evidence="1">
    <location>
        <begin position="235"/>
        <end position="293"/>
    </location>
</feature>
<evidence type="ECO:0000313" key="2">
    <source>
        <dbReference type="EMBL" id="KAF1916147.1"/>
    </source>
</evidence>
<feature type="compositionally biased region" description="Basic and acidic residues" evidence="1">
    <location>
        <begin position="266"/>
        <end position="279"/>
    </location>
</feature>
<keyword evidence="3" id="KW-1185">Reference proteome</keyword>
<feature type="compositionally biased region" description="Polar residues" evidence="1">
    <location>
        <begin position="281"/>
        <end position="293"/>
    </location>
</feature>
<evidence type="ECO:0000256" key="1">
    <source>
        <dbReference type="SAM" id="MobiDB-lite"/>
    </source>
</evidence>
<feature type="compositionally biased region" description="Low complexity" evidence="1">
    <location>
        <begin position="71"/>
        <end position="81"/>
    </location>
</feature>
<organism evidence="2 3">
    <name type="scientific">Ampelomyces quisqualis</name>
    <name type="common">Powdery mildew agent</name>
    <dbReference type="NCBI Taxonomy" id="50730"/>
    <lineage>
        <taxon>Eukaryota</taxon>
        <taxon>Fungi</taxon>
        <taxon>Dikarya</taxon>
        <taxon>Ascomycota</taxon>
        <taxon>Pezizomycotina</taxon>
        <taxon>Dothideomycetes</taxon>
        <taxon>Pleosporomycetidae</taxon>
        <taxon>Pleosporales</taxon>
        <taxon>Pleosporineae</taxon>
        <taxon>Phaeosphaeriaceae</taxon>
        <taxon>Ampelomyces</taxon>
    </lineage>
</organism>
<accession>A0A6A5QQ50</accession>